<reference evidence="13" key="2">
    <citation type="submission" date="2019-02" db="EMBL/GenBank/DDBJ databases">
        <title>Opniocepnalus argus Var Kimnra genome.</title>
        <authorList>
            <person name="Zhou C."/>
            <person name="Xiao S."/>
        </authorList>
    </citation>
    <scope>NUCLEOTIDE SEQUENCE [LARGE SCALE GENOMIC DNA]</scope>
</reference>
<dbReference type="InterPro" id="IPR013106">
    <property type="entry name" value="Ig_V-set"/>
</dbReference>
<evidence type="ECO:0000256" key="8">
    <source>
        <dbReference type="SAM" id="MobiDB-lite"/>
    </source>
</evidence>
<feature type="domain" description="Ig-like" evidence="11">
    <location>
        <begin position="140"/>
        <end position="229"/>
    </location>
</feature>
<feature type="chain" id="PRO_5026013061" evidence="10">
    <location>
        <begin position="21"/>
        <end position="423"/>
    </location>
</feature>
<keyword evidence="3 10" id="KW-0732">Signal</keyword>
<evidence type="ECO:0000256" key="1">
    <source>
        <dbReference type="ARBA" id="ARBA00004479"/>
    </source>
</evidence>
<keyword evidence="5 9" id="KW-0472">Membrane</keyword>
<gene>
    <name evidence="12" type="ORF">EXN66_Car002277</name>
</gene>
<evidence type="ECO:0000256" key="3">
    <source>
        <dbReference type="ARBA" id="ARBA00022729"/>
    </source>
</evidence>
<dbReference type="AlphaFoldDB" id="A0A6G1P8M4"/>
<dbReference type="PANTHER" id="PTHR44969:SF1">
    <property type="entry name" value="CELL SURFACE A33 ANTIGEN"/>
    <property type="match status" value="1"/>
</dbReference>
<reference evidence="12 13" key="1">
    <citation type="submission" date="2019-02" db="EMBL/GenBank/DDBJ databases">
        <title>Opniocepnalus argus genome.</title>
        <authorList>
            <person name="Zhou C."/>
            <person name="Xiao S."/>
        </authorList>
    </citation>
    <scope>NUCLEOTIDE SEQUENCE [LARGE SCALE GENOMIC DNA]</scope>
    <source>
        <strain evidence="12">OARG1902GOOAL</strain>
        <tissue evidence="12">Muscle</tissue>
    </source>
</reference>
<dbReference type="SMART" id="SM00406">
    <property type="entry name" value="IGv"/>
    <property type="match status" value="1"/>
</dbReference>
<evidence type="ECO:0000259" key="11">
    <source>
        <dbReference type="PROSITE" id="PS50835"/>
    </source>
</evidence>
<feature type="compositionally biased region" description="Basic and acidic residues" evidence="8">
    <location>
        <begin position="294"/>
        <end position="304"/>
    </location>
</feature>
<evidence type="ECO:0000256" key="4">
    <source>
        <dbReference type="ARBA" id="ARBA00022989"/>
    </source>
</evidence>
<dbReference type="InterPro" id="IPR042474">
    <property type="entry name" value="A33"/>
</dbReference>
<dbReference type="Pfam" id="PF07686">
    <property type="entry name" value="V-set"/>
    <property type="match status" value="1"/>
</dbReference>
<dbReference type="SMART" id="SM00409">
    <property type="entry name" value="IG"/>
    <property type="match status" value="2"/>
</dbReference>
<dbReference type="InterPro" id="IPR013783">
    <property type="entry name" value="Ig-like_fold"/>
</dbReference>
<dbReference type="PANTHER" id="PTHR44969">
    <property type="entry name" value="CELL SURFACE A33 ANTIGEN"/>
    <property type="match status" value="1"/>
</dbReference>
<evidence type="ECO:0000313" key="12">
    <source>
        <dbReference type="EMBL" id="KAF3686605.1"/>
    </source>
</evidence>
<dbReference type="SMART" id="SM00408">
    <property type="entry name" value="IGc2"/>
    <property type="match status" value="1"/>
</dbReference>
<dbReference type="InterPro" id="IPR003599">
    <property type="entry name" value="Ig_sub"/>
</dbReference>
<evidence type="ECO:0000256" key="2">
    <source>
        <dbReference type="ARBA" id="ARBA00022692"/>
    </source>
</evidence>
<evidence type="ECO:0000256" key="6">
    <source>
        <dbReference type="ARBA" id="ARBA00023157"/>
    </source>
</evidence>
<keyword evidence="4 9" id="KW-1133">Transmembrane helix</keyword>
<name>A0A6G1P8M4_CHAAH</name>
<dbReference type="InterPro" id="IPR007110">
    <property type="entry name" value="Ig-like_dom"/>
</dbReference>
<feature type="transmembrane region" description="Helical" evidence="9">
    <location>
        <begin position="241"/>
        <end position="262"/>
    </location>
</feature>
<evidence type="ECO:0000313" key="13">
    <source>
        <dbReference type="Proteomes" id="UP000503349"/>
    </source>
</evidence>
<protein>
    <submittedName>
        <fullName evidence="12">Cell surface A33 antigen Glycoprotein A33</fullName>
    </submittedName>
</protein>
<accession>A0A6G1P8M4</accession>
<evidence type="ECO:0000256" key="9">
    <source>
        <dbReference type="SAM" id="Phobius"/>
    </source>
</evidence>
<keyword evidence="13" id="KW-1185">Reference proteome</keyword>
<dbReference type="Proteomes" id="UP000503349">
    <property type="component" value="Chromosome 2"/>
</dbReference>
<evidence type="ECO:0000256" key="7">
    <source>
        <dbReference type="ARBA" id="ARBA00023319"/>
    </source>
</evidence>
<dbReference type="InterPro" id="IPR003598">
    <property type="entry name" value="Ig_sub2"/>
</dbReference>
<comment type="subcellular location">
    <subcellularLocation>
        <location evidence="1">Membrane</location>
        <topology evidence="1">Single-pass type I membrane protein</topology>
    </subcellularLocation>
</comment>
<dbReference type="InterPro" id="IPR036179">
    <property type="entry name" value="Ig-like_dom_sf"/>
</dbReference>
<proteinExistence type="predicted"/>
<evidence type="ECO:0000256" key="5">
    <source>
        <dbReference type="ARBA" id="ARBA00023136"/>
    </source>
</evidence>
<keyword evidence="7" id="KW-0393">Immunoglobulin domain</keyword>
<dbReference type="Pfam" id="PF13927">
    <property type="entry name" value="Ig_3"/>
    <property type="match status" value="1"/>
</dbReference>
<feature type="region of interest" description="Disordered" evidence="8">
    <location>
        <begin position="294"/>
        <end position="423"/>
    </location>
</feature>
<dbReference type="SUPFAM" id="SSF48726">
    <property type="entry name" value="Immunoglobulin"/>
    <property type="match status" value="2"/>
</dbReference>
<dbReference type="EMBL" id="CM015713">
    <property type="protein sequence ID" value="KAF3686605.1"/>
    <property type="molecule type" value="Genomic_DNA"/>
</dbReference>
<feature type="domain" description="Ig-like" evidence="11">
    <location>
        <begin position="20"/>
        <end position="135"/>
    </location>
</feature>
<dbReference type="OrthoDB" id="8825892at2759"/>
<keyword evidence="2 9" id="KW-0812">Transmembrane</keyword>
<dbReference type="PROSITE" id="PS50835">
    <property type="entry name" value="IG_LIKE"/>
    <property type="match status" value="2"/>
</dbReference>
<evidence type="ECO:0000256" key="10">
    <source>
        <dbReference type="SAM" id="SignalP"/>
    </source>
</evidence>
<dbReference type="FunFam" id="2.60.40.10:FF:000095">
    <property type="entry name" value="immunoglobulin superfamily member 11 isoform X1"/>
    <property type="match status" value="1"/>
</dbReference>
<dbReference type="GO" id="GO:0005886">
    <property type="term" value="C:plasma membrane"/>
    <property type="evidence" value="ECO:0007669"/>
    <property type="project" value="InterPro"/>
</dbReference>
<dbReference type="Gene3D" id="2.60.40.10">
    <property type="entry name" value="Immunoglobulins"/>
    <property type="match status" value="2"/>
</dbReference>
<organism evidence="12 13">
    <name type="scientific">Channa argus</name>
    <name type="common">Northern snakehead</name>
    <name type="synonym">Ophicephalus argus</name>
    <dbReference type="NCBI Taxonomy" id="215402"/>
    <lineage>
        <taxon>Eukaryota</taxon>
        <taxon>Metazoa</taxon>
        <taxon>Chordata</taxon>
        <taxon>Craniata</taxon>
        <taxon>Vertebrata</taxon>
        <taxon>Euteleostomi</taxon>
        <taxon>Actinopterygii</taxon>
        <taxon>Neopterygii</taxon>
        <taxon>Teleostei</taxon>
        <taxon>Neoteleostei</taxon>
        <taxon>Acanthomorphata</taxon>
        <taxon>Anabantaria</taxon>
        <taxon>Anabantiformes</taxon>
        <taxon>Channoidei</taxon>
        <taxon>Channidae</taxon>
        <taxon>Channa</taxon>
    </lineage>
</organism>
<sequence length="423" mass="47982">MEGKILTLTLLSVVLTGIGAIIVDIPQPMYEVARGKNITLPCTYTTTKTNKPVLMAWSLPEQDGADEIEIITYYSDVNIDTSPQYQGRVSLDMDIPSRRFNLQLSSVTLDDNKIFKCRVQIPSDTGKQSDTTRLVVLVAPSTPECGIQGKAEYGQNINLTCASREGSPPPTYSWAAFDVLNKPRILDPKTSNVNGGILSLYNISSDTSGFFNCTSTNKIGSAMCTIKLAVMPPSMNIGSTAGIVAGVAVALLLFGIVVYCCCCRRKKNKEEDYAMGVPDEESHDKALPINAERPHAEGQEEIHSSDNSYVKSSADRNEKPSGRVYDKPSDYDDRRSDYDDRRSDYDDRRSDYDDRRSDYDDRRSDYSDRRDKYTDRRERYDDERRYNDNRNRRYEDDRYDEPYDRSHDKPLVPSNKPPRRNYD</sequence>
<feature type="compositionally biased region" description="Basic and acidic residues" evidence="8">
    <location>
        <begin position="313"/>
        <end position="410"/>
    </location>
</feature>
<feature type="signal peptide" evidence="10">
    <location>
        <begin position="1"/>
        <end position="20"/>
    </location>
</feature>
<keyword evidence="6" id="KW-1015">Disulfide bond</keyword>